<proteinExistence type="inferred from homology"/>
<dbReference type="CDD" id="cd01948">
    <property type="entry name" value="EAL"/>
    <property type="match status" value="1"/>
</dbReference>
<protein>
    <recommendedName>
        <fullName evidence="3">Anti-FlhC(2)FlhD(4) factor YdiV</fullName>
    </recommendedName>
</protein>
<evidence type="ECO:0000256" key="2">
    <source>
        <dbReference type="ARBA" id="ARBA00011576"/>
    </source>
</evidence>
<dbReference type="PROSITE" id="PS50883">
    <property type="entry name" value="EAL"/>
    <property type="match status" value="1"/>
</dbReference>
<feature type="domain" description="EAL" evidence="4">
    <location>
        <begin position="5"/>
        <end position="260"/>
    </location>
</feature>
<dbReference type="EMBL" id="QDLQ01000037">
    <property type="protein sequence ID" value="PVI93550.1"/>
    <property type="molecule type" value="Genomic_DNA"/>
</dbReference>
<dbReference type="Proteomes" id="UP000245912">
    <property type="component" value="Unassembled WGS sequence"/>
</dbReference>
<dbReference type="SUPFAM" id="SSF141868">
    <property type="entry name" value="EAL domain-like"/>
    <property type="match status" value="1"/>
</dbReference>
<accession>A0A2T8SVX5</accession>
<comment type="caution">
    <text evidence="5">The sequence shown here is derived from an EMBL/GenBank/DDBJ whole genome shotgun (WGS) entry which is preliminary data.</text>
</comment>
<sequence>MNSKKMLTLQQIEQAIREDRLIPFFQPLISSSTGILYGAEVLARIIDLKDGLLTPDRFIACVEGSDLIVSFTLTLMRKVIPVMTNLSATRSVMQDNIIVAFNTPANVLRYPELLMACKYFIKNTPENIIMTLELTERNRLSFTEAECSTIHELKSAGVLLWLDDFGTGYSDFLSLKSGLFDAIKIPREFITTQGICAVTDALRQSITATGKCLNISVIAEGVEDISQMETLRQEGVDFLQGYLFSHPMSAEELLIYSGSR</sequence>
<gene>
    <name evidence="5" type="ORF">C4860_24450</name>
</gene>
<evidence type="ECO:0000256" key="1">
    <source>
        <dbReference type="ARBA" id="ARBA00010927"/>
    </source>
</evidence>
<dbReference type="InterPro" id="IPR001633">
    <property type="entry name" value="EAL_dom"/>
</dbReference>
<comment type="subunit">
    <text evidence="2">Interacts with FlhD in the FlhC(2)FlhD(4) heterohexamer, inhibiting its ability to activate transcription.</text>
</comment>
<organism evidence="5 6">
    <name type="scientific">Salmonella enterica</name>
    <name type="common">Salmonella choleraesuis</name>
    <dbReference type="NCBI Taxonomy" id="28901"/>
    <lineage>
        <taxon>Bacteria</taxon>
        <taxon>Pseudomonadati</taxon>
        <taxon>Pseudomonadota</taxon>
        <taxon>Gammaproteobacteria</taxon>
        <taxon>Enterobacterales</taxon>
        <taxon>Enterobacteriaceae</taxon>
        <taxon>Salmonella</taxon>
    </lineage>
</organism>
<comment type="similarity">
    <text evidence="1">Belongs to the YdiV family.</text>
</comment>
<dbReference type="AlphaFoldDB" id="A0A2T8SVX5"/>
<name>A0A2T8SVX5_SALER</name>
<dbReference type="Pfam" id="PF00563">
    <property type="entry name" value="EAL"/>
    <property type="match status" value="1"/>
</dbReference>
<evidence type="ECO:0000259" key="4">
    <source>
        <dbReference type="PROSITE" id="PS50883"/>
    </source>
</evidence>
<dbReference type="GO" id="GO:0071111">
    <property type="term" value="F:cyclic-guanylate-specific phosphodiesterase activity"/>
    <property type="evidence" value="ECO:0007669"/>
    <property type="project" value="InterPro"/>
</dbReference>
<evidence type="ECO:0000256" key="3">
    <source>
        <dbReference type="ARBA" id="ARBA00018009"/>
    </source>
</evidence>
<dbReference type="PANTHER" id="PTHR33121">
    <property type="entry name" value="CYCLIC DI-GMP PHOSPHODIESTERASE PDEF"/>
    <property type="match status" value="1"/>
</dbReference>
<dbReference type="PANTHER" id="PTHR33121:SF80">
    <property type="entry name" value="CYCLIC DI-GMP PHOSPHODIESTERASE PDEL"/>
    <property type="match status" value="1"/>
</dbReference>
<dbReference type="SMART" id="SM00052">
    <property type="entry name" value="EAL"/>
    <property type="match status" value="1"/>
</dbReference>
<evidence type="ECO:0000313" key="6">
    <source>
        <dbReference type="Proteomes" id="UP000245912"/>
    </source>
</evidence>
<dbReference type="InterPro" id="IPR035919">
    <property type="entry name" value="EAL_sf"/>
</dbReference>
<dbReference type="InterPro" id="IPR050706">
    <property type="entry name" value="Cyclic-di-GMP_PDE-like"/>
</dbReference>
<dbReference type="RefSeq" id="WP_001086146.1">
    <property type="nucleotide sequence ID" value="NZ_CP075139.1"/>
</dbReference>
<dbReference type="Gene3D" id="3.20.20.450">
    <property type="entry name" value="EAL domain"/>
    <property type="match status" value="1"/>
</dbReference>
<reference evidence="5 6" key="1">
    <citation type="submission" date="2018-04" db="EMBL/GenBank/DDBJ databases">
        <title>Serotype diversity and antimicrobial resistance among Salmonella enterica isolated from patients at an equine referral hospital.</title>
        <authorList>
            <person name="Leon I.M."/>
            <person name="Lawhon S.D."/>
            <person name="Norman K.N."/>
            <person name="Threadgill D.S."/>
            <person name="Ohta N."/>
            <person name="Vinasco J."/>
            <person name="Scott H.M."/>
        </authorList>
    </citation>
    <scope>NUCLEOTIDE SEQUENCE [LARGE SCALE GENOMIC DNA]</scope>
    <source>
        <strain evidence="5 6">235</strain>
    </source>
</reference>
<evidence type="ECO:0000313" key="5">
    <source>
        <dbReference type="EMBL" id="PVI93550.1"/>
    </source>
</evidence>